<name>A0A183EAJ7_9BILA</name>
<keyword evidence="2" id="KW-1185">Reference proteome</keyword>
<protein>
    <submittedName>
        <fullName evidence="3">Helitron helicase</fullName>
    </submittedName>
</protein>
<gene>
    <name evidence="1" type="ORF">GPUH_LOCUS17987</name>
</gene>
<evidence type="ECO:0000313" key="1">
    <source>
        <dbReference type="EMBL" id="VDN30828.1"/>
    </source>
</evidence>
<evidence type="ECO:0000313" key="3">
    <source>
        <dbReference type="WBParaSite" id="GPUH_0001801301-mRNA-1"/>
    </source>
</evidence>
<dbReference type="WBParaSite" id="GPUH_0001801301-mRNA-1">
    <property type="protein sequence ID" value="GPUH_0001801301-mRNA-1"/>
    <property type="gene ID" value="GPUH_0001801301"/>
</dbReference>
<accession>A0A183EAJ7</accession>
<organism evidence="3">
    <name type="scientific">Gongylonema pulchrum</name>
    <dbReference type="NCBI Taxonomy" id="637853"/>
    <lineage>
        <taxon>Eukaryota</taxon>
        <taxon>Metazoa</taxon>
        <taxon>Ecdysozoa</taxon>
        <taxon>Nematoda</taxon>
        <taxon>Chromadorea</taxon>
        <taxon>Rhabditida</taxon>
        <taxon>Spirurina</taxon>
        <taxon>Spiruromorpha</taxon>
        <taxon>Spiruroidea</taxon>
        <taxon>Gongylonematidae</taxon>
        <taxon>Gongylonema</taxon>
    </lineage>
</organism>
<dbReference type="AlphaFoldDB" id="A0A183EAJ7"/>
<sequence>MILAASVNPYSNSASSLANHVMTITDVTDQYPDDDDGEMQEGSLVEYCRINHRENALYQPKICLADKVIKMTTAEQPQQHGDNFAKTVYFF</sequence>
<dbReference type="EMBL" id="UYRT01086009">
    <property type="protein sequence ID" value="VDN30828.1"/>
    <property type="molecule type" value="Genomic_DNA"/>
</dbReference>
<dbReference type="OrthoDB" id="5858770at2759"/>
<reference evidence="3" key="1">
    <citation type="submission" date="2016-06" db="UniProtKB">
        <authorList>
            <consortium name="WormBaseParasite"/>
        </authorList>
    </citation>
    <scope>IDENTIFICATION</scope>
</reference>
<evidence type="ECO:0000313" key="2">
    <source>
        <dbReference type="Proteomes" id="UP000271098"/>
    </source>
</evidence>
<proteinExistence type="predicted"/>
<reference evidence="1 2" key="2">
    <citation type="submission" date="2018-11" db="EMBL/GenBank/DDBJ databases">
        <authorList>
            <consortium name="Pathogen Informatics"/>
        </authorList>
    </citation>
    <scope>NUCLEOTIDE SEQUENCE [LARGE SCALE GENOMIC DNA]</scope>
</reference>
<dbReference type="Proteomes" id="UP000271098">
    <property type="component" value="Unassembled WGS sequence"/>
</dbReference>